<protein>
    <recommendedName>
        <fullName evidence="16">Protein kinase domain-containing protein</fullName>
    </recommendedName>
</protein>
<feature type="domain" description="Protein kinase" evidence="16">
    <location>
        <begin position="339"/>
        <end position="621"/>
    </location>
</feature>
<keyword evidence="7" id="KW-0418">Kinase</keyword>
<keyword evidence="8 12" id="KW-0067">ATP-binding</keyword>
<dbReference type="Gene3D" id="1.10.510.10">
    <property type="entry name" value="Transferase(Phosphotransferase) domain 1"/>
    <property type="match status" value="1"/>
</dbReference>
<evidence type="ECO:0000256" key="7">
    <source>
        <dbReference type="ARBA" id="ARBA00022777"/>
    </source>
</evidence>
<accession>A0A835RML0</accession>
<dbReference type="GO" id="GO:0005524">
    <property type="term" value="F:ATP binding"/>
    <property type="evidence" value="ECO:0007669"/>
    <property type="project" value="UniProtKB-UniRule"/>
</dbReference>
<dbReference type="InterPro" id="IPR011009">
    <property type="entry name" value="Kinase-like_dom_sf"/>
</dbReference>
<dbReference type="GO" id="GO:0005886">
    <property type="term" value="C:plasma membrane"/>
    <property type="evidence" value="ECO:0007669"/>
    <property type="project" value="UniProtKB-ARBA"/>
</dbReference>
<feature type="transmembrane region" description="Helical" evidence="14">
    <location>
        <begin position="255"/>
        <end position="277"/>
    </location>
</feature>
<keyword evidence="3" id="KW-0808">Transferase</keyword>
<keyword evidence="9 14" id="KW-1133">Transmembrane helix</keyword>
<feature type="region of interest" description="Disordered" evidence="13">
    <location>
        <begin position="624"/>
        <end position="647"/>
    </location>
</feature>
<evidence type="ECO:0000313" key="18">
    <source>
        <dbReference type="EMBL" id="KAG0495095.1"/>
    </source>
</evidence>
<evidence type="ECO:0000256" key="13">
    <source>
        <dbReference type="SAM" id="MobiDB-lite"/>
    </source>
</evidence>
<evidence type="ECO:0000256" key="11">
    <source>
        <dbReference type="ARBA" id="ARBA00023180"/>
    </source>
</evidence>
<keyword evidence="10 14" id="KW-0472">Membrane</keyword>
<dbReference type="FunFam" id="3.30.200.20:FF:000039">
    <property type="entry name" value="receptor-like protein kinase FERONIA"/>
    <property type="match status" value="1"/>
</dbReference>
<sequence>MFLLCSSTGFLLLSLFAVCFPLFYCLSAGASCSNQSITCGSITLDIEFPFFTNSSDKECHGLHSIQCVDLVPAVRFYGVNYVYPVRNISYREKTITIHDLKLSSYFRGSNCDFVYDFKNPIQGFNFTSLSVSLLSSQNFFDCQEDYDFSDDIFLVKYNLSLCQNYNLHYFKEYGAQSYRSLPSACSAAKDMWFHWKLSFGWGRDGGGTSLLAVGFSPRWDGLGCFTCSIASNECREDHCNCSTSCHGKRKSNKGIIIGVSVGGGTAVFLLCCLICFIKLRRKRLRLRGHKRPEHCSSSNLLRYQSSNMSSPFSEKDPKLAYYQTHIFSYEELLEATNCFDTAMEVGDGGFGTVYRGKLRDGRAVAVKRLYENNFKRAEHFANEIVILSRLRHQNLVSLYGCTSVRSRELVLVYEFVPNGTVADHLHGSRAGEGRLTWPVRLSIAVETATALSYLHAIDPPIIHRDVKTGNILLDAGFHVKVADFGISRLFPPDGATHISTAPQGTPGYLDPEYHQCYQLTDRSDVYSFGVVLAELISSKPAVDLERDRQEINLSTMAMNRIQNGNMDELLDPKLGFDTDTETRVTMRLVAELAFRCLQSDRDMRPAIKEVLDVLTEIQSRISQGHSVEQIGNTSRKANGTRPISPASVTEIWVSRPSTPDSSQ</sequence>
<feature type="chain" id="PRO_5033939773" description="Protein kinase domain-containing protein" evidence="15">
    <location>
        <begin position="20"/>
        <end position="663"/>
    </location>
</feature>
<reference evidence="19 20" key="1">
    <citation type="journal article" date="2020" name="Nat. Food">
        <title>A phased Vanilla planifolia genome enables genetic improvement of flavour and production.</title>
        <authorList>
            <person name="Hasing T."/>
            <person name="Tang H."/>
            <person name="Brym M."/>
            <person name="Khazi F."/>
            <person name="Huang T."/>
            <person name="Chambers A.H."/>
        </authorList>
    </citation>
    <scope>NUCLEOTIDE SEQUENCE [LARGE SCALE GENOMIC DNA]</scope>
    <source>
        <tissue evidence="18">Leaf</tissue>
    </source>
</reference>
<dbReference type="Proteomes" id="UP000639772">
    <property type="component" value="Unassembled WGS sequence"/>
</dbReference>
<evidence type="ECO:0000256" key="10">
    <source>
        <dbReference type="ARBA" id="ARBA00023136"/>
    </source>
</evidence>
<proteinExistence type="predicted"/>
<evidence type="ECO:0000256" key="4">
    <source>
        <dbReference type="ARBA" id="ARBA00022692"/>
    </source>
</evidence>
<dbReference type="FunFam" id="1.10.510.10:FF:000161">
    <property type="entry name" value="Wall-associated receptor kinase-like 20"/>
    <property type="match status" value="1"/>
</dbReference>
<gene>
    <name evidence="18" type="ORF">HPP92_006089</name>
    <name evidence="17" type="ORF">HPP92_006404</name>
</gene>
<keyword evidence="6 12" id="KW-0547">Nucleotide-binding</keyword>
<dbReference type="PANTHER" id="PTHR46008">
    <property type="entry name" value="LEAF RUST 10 DISEASE-RESISTANCE LOCUS RECEPTOR-LIKE PROTEIN KINASE-LIKE 1.4"/>
    <property type="match status" value="1"/>
</dbReference>
<dbReference type="PANTHER" id="PTHR46008:SF2">
    <property type="entry name" value="LEAF RUST 10 DISEASE-RESISTANCE LOCUS RECEPTOR-LIKE PROTEIN KINASE-LIKE 1.4"/>
    <property type="match status" value="1"/>
</dbReference>
<dbReference type="InterPro" id="IPR017441">
    <property type="entry name" value="Protein_kinase_ATP_BS"/>
</dbReference>
<dbReference type="GO" id="GO:0004674">
    <property type="term" value="F:protein serine/threonine kinase activity"/>
    <property type="evidence" value="ECO:0007669"/>
    <property type="project" value="UniProtKB-KW"/>
</dbReference>
<dbReference type="PROSITE" id="PS00108">
    <property type="entry name" value="PROTEIN_KINASE_ST"/>
    <property type="match status" value="1"/>
</dbReference>
<dbReference type="Pfam" id="PF00069">
    <property type="entry name" value="Pkinase"/>
    <property type="match status" value="1"/>
</dbReference>
<feature type="signal peptide" evidence="15">
    <location>
        <begin position="1"/>
        <end position="19"/>
    </location>
</feature>
<comment type="caution">
    <text evidence="18">The sequence shown here is derived from an EMBL/GenBank/DDBJ whole genome shotgun (WGS) entry which is preliminary data.</text>
</comment>
<evidence type="ECO:0000256" key="15">
    <source>
        <dbReference type="SAM" id="SignalP"/>
    </source>
</evidence>
<organism evidence="18 20">
    <name type="scientific">Vanilla planifolia</name>
    <name type="common">Vanilla</name>
    <dbReference type="NCBI Taxonomy" id="51239"/>
    <lineage>
        <taxon>Eukaryota</taxon>
        <taxon>Viridiplantae</taxon>
        <taxon>Streptophyta</taxon>
        <taxon>Embryophyta</taxon>
        <taxon>Tracheophyta</taxon>
        <taxon>Spermatophyta</taxon>
        <taxon>Magnoliopsida</taxon>
        <taxon>Liliopsida</taxon>
        <taxon>Asparagales</taxon>
        <taxon>Orchidaceae</taxon>
        <taxon>Vanilloideae</taxon>
        <taxon>Vanilleae</taxon>
        <taxon>Vanilla</taxon>
    </lineage>
</organism>
<dbReference type="Proteomes" id="UP000636800">
    <property type="component" value="Chromosome 2"/>
</dbReference>
<evidence type="ECO:0000259" key="16">
    <source>
        <dbReference type="PROSITE" id="PS50011"/>
    </source>
</evidence>
<keyword evidence="19" id="KW-1185">Reference proteome</keyword>
<dbReference type="PROSITE" id="PS50011">
    <property type="entry name" value="PROTEIN_KINASE_DOM"/>
    <property type="match status" value="1"/>
</dbReference>
<dbReference type="Gene3D" id="3.30.200.20">
    <property type="entry name" value="Phosphorylase Kinase, domain 1"/>
    <property type="match status" value="1"/>
</dbReference>
<dbReference type="OrthoDB" id="4062651at2759"/>
<evidence type="ECO:0000256" key="14">
    <source>
        <dbReference type="SAM" id="Phobius"/>
    </source>
</evidence>
<evidence type="ECO:0000313" key="17">
    <source>
        <dbReference type="EMBL" id="KAG0493006.1"/>
    </source>
</evidence>
<keyword evidence="2" id="KW-0723">Serine/threonine-protein kinase</keyword>
<feature type="compositionally biased region" description="Polar residues" evidence="13">
    <location>
        <begin position="624"/>
        <end position="637"/>
    </location>
</feature>
<name>A0A835RML0_VANPL</name>
<evidence type="ECO:0000256" key="9">
    <source>
        <dbReference type="ARBA" id="ARBA00022989"/>
    </source>
</evidence>
<evidence type="ECO:0000313" key="19">
    <source>
        <dbReference type="Proteomes" id="UP000636800"/>
    </source>
</evidence>
<dbReference type="InterPro" id="IPR008271">
    <property type="entry name" value="Ser/Thr_kinase_AS"/>
</dbReference>
<evidence type="ECO:0000256" key="3">
    <source>
        <dbReference type="ARBA" id="ARBA00022679"/>
    </source>
</evidence>
<dbReference type="CDD" id="cd14066">
    <property type="entry name" value="STKc_IRAK"/>
    <property type="match status" value="1"/>
</dbReference>
<evidence type="ECO:0000256" key="2">
    <source>
        <dbReference type="ARBA" id="ARBA00022527"/>
    </source>
</evidence>
<feature type="binding site" evidence="12">
    <location>
        <position position="367"/>
    </location>
    <ligand>
        <name>ATP</name>
        <dbReference type="ChEBI" id="CHEBI:30616"/>
    </ligand>
</feature>
<evidence type="ECO:0000313" key="20">
    <source>
        <dbReference type="Proteomes" id="UP000639772"/>
    </source>
</evidence>
<evidence type="ECO:0000256" key="5">
    <source>
        <dbReference type="ARBA" id="ARBA00022729"/>
    </source>
</evidence>
<evidence type="ECO:0000256" key="8">
    <source>
        <dbReference type="ARBA" id="ARBA00022840"/>
    </source>
</evidence>
<dbReference type="SUPFAM" id="SSF56112">
    <property type="entry name" value="Protein kinase-like (PK-like)"/>
    <property type="match status" value="1"/>
</dbReference>
<dbReference type="EMBL" id="JADCNL010000002">
    <property type="protein sequence ID" value="KAG0493006.1"/>
    <property type="molecule type" value="Genomic_DNA"/>
</dbReference>
<keyword evidence="4 14" id="KW-0812">Transmembrane</keyword>
<comment type="subcellular location">
    <subcellularLocation>
        <location evidence="1">Membrane</location>
        <topology evidence="1">Single-pass membrane protein</topology>
    </subcellularLocation>
</comment>
<dbReference type="PROSITE" id="PS00107">
    <property type="entry name" value="PROTEIN_KINASE_ATP"/>
    <property type="match status" value="1"/>
</dbReference>
<dbReference type="InterPro" id="IPR000719">
    <property type="entry name" value="Prot_kinase_dom"/>
</dbReference>
<keyword evidence="5 15" id="KW-0732">Signal</keyword>
<evidence type="ECO:0000256" key="1">
    <source>
        <dbReference type="ARBA" id="ARBA00004167"/>
    </source>
</evidence>
<keyword evidence="11" id="KW-0325">Glycoprotein</keyword>
<dbReference type="SMART" id="SM00220">
    <property type="entry name" value="S_TKc"/>
    <property type="match status" value="1"/>
</dbReference>
<evidence type="ECO:0000256" key="12">
    <source>
        <dbReference type="PROSITE-ProRule" id="PRU10141"/>
    </source>
</evidence>
<evidence type="ECO:0000256" key="6">
    <source>
        <dbReference type="ARBA" id="ARBA00022741"/>
    </source>
</evidence>
<dbReference type="AlphaFoldDB" id="A0A835RML0"/>
<dbReference type="EMBL" id="JADCNM010000002">
    <property type="protein sequence ID" value="KAG0495095.1"/>
    <property type="molecule type" value="Genomic_DNA"/>
</dbReference>